<dbReference type="EMBL" id="FN653042">
    <property type="protein sequence ID" value="CBY19476.1"/>
    <property type="molecule type" value="Genomic_DNA"/>
</dbReference>
<dbReference type="InterPro" id="IPR013087">
    <property type="entry name" value="Znf_C2H2_type"/>
</dbReference>
<dbReference type="InParanoid" id="E4XET8"/>
<keyword evidence="6" id="KW-1185">Reference proteome</keyword>
<evidence type="ECO:0000313" key="6">
    <source>
        <dbReference type="Proteomes" id="UP000001307"/>
    </source>
</evidence>
<dbReference type="FunFam" id="2.60.40.10:FF:000062">
    <property type="entry name" value="Myosin-binding protein C, slow type"/>
    <property type="match status" value="1"/>
</dbReference>
<evidence type="ECO:0000313" key="5">
    <source>
        <dbReference type="EMBL" id="CBY19476.1"/>
    </source>
</evidence>
<dbReference type="InterPro" id="IPR003961">
    <property type="entry name" value="FN3_dom"/>
</dbReference>
<dbReference type="OrthoDB" id="6107607at2759"/>
<dbReference type="Gene3D" id="3.30.160.60">
    <property type="entry name" value="Classic Zinc Finger"/>
    <property type="match status" value="1"/>
</dbReference>
<dbReference type="AlphaFoldDB" id="E4XET8"/>
<dbReference type="SMART" id="SM00060">
    <property type="entry name" value="FN3"/>
    <property type="match status" value="2"/>
</dbReference>
<feature type="domain" description="Ig-like" evidence="3">
    <location>
        <begin position="557"/>
        <end position="610"/>
    </location>
</feature>
<keyword evidence="2" id="KW-0393">Immunoglobulin domain</keyword>
<dbReference type="SUPFAM" id="SSF57667">
    <property type="entry name" value="beta-beta-alpha zinc fingers"/>
    <property type="match status" value="1"/>
</dbReference>
<reference evidence="5" key="1">
    <citation type="journal article" date="2010" name="Science">
        <title>Plasticity of animal genome architecture unmasked by rapid evolution of a pelagic tunicate.</title>
        <authorList>
            <person name="Denoeud F."/>
            <person name="Henriet S."/>
            <person name="Mungpakdee S."/>
            <person name="Aury J.M."/>
            <person name="Da Silva C."/>
            <person name="Brinkmann H."/>
            <person name="Mikhaleva J."/>
            <person name="Olsen L.C."/>
            <person name="Jubin C."/>
            <person name="Canestro C."/>
            <person name="Bouquet J.M."/>
            <person name="Danks G."/>
            <person name="Poulain J."/>
            <person name="Campsteijn C."/>
            <person name="Adamski M."/>
            <person name="Cross I."/>
            <person name="Yadetie F."/>
            <person name="Muffato M."/>
            <person name="Louis A."/>
            <person name="Butcher S."/>
            <person name="Tsagkogeorga G."/>
            <person name="Konrad A."/>
            <person name="Singh S."/>
            <person name="Jensen M.F."/>
            <person name="Cong E.H."/>
            <person name="Eikeseth-Otteraa H."/>
            <person name="Noel B."/>
            <person name="Anthouard V."/>
            <person name="Porcel B.M."/>
            <person name="Kachouri-Lafond R."/>
            <person name="Nishino A."/>
            <person name="Ugolini M."/>
            <person name="Chourrout P."/>
            <person name="Nishida H."/>
            <person name="Aasland R."/>
            <person name="Huzurbazar S."/>
            <person name="Westhof E."/>
            <person name="Delsuc F."/>
            <person name="Lehrach H."/>
            <person name="Reinhardt R."/>
            <person name="Weissenbach J."/>
            <person name="Roy S.W."/>
            <person name="Artiguenave F."/>
            <person name="Postlethwait J.H."/>
            <person name="Manak J.R."/>
            <person name="Thompson E.M."/>
            <person name="Jaillon O."/>
            <person name="Du Pasquier L."/>
            <person name="Boudinot P."/>
            <person name="Liberles D.A."/>
            <person name="Volff J.N."/>
            <person name="Philippe H."/>
            <person name="Lenhard B."/>
            <person name="Roest Crollius H."/>
            <person name="Wincker P."/>
            <person name="Chourrout D."/>
        </authorList>
    </citation>
    <scope>NUCLEOTIDE SEQUENCE [LARGE SCALE GENOMIC DNA]</scope>
</reference>
<dbReference type="InterPro" id="IPR036236">
    <property type="entry name" value="Znf_C2H2_sf"/>
</dbReference>
<name>E4XET8_OIKDI</name>
<evidence type="ECO:0000256" key="2">
    <source>
        <dbReference type="ARBA" id="ARBA00023319"/>
    </source>
</evidence>
<dbReference type="InterPro" id="IPR007110">
    <property type="entry name" value="Ig-like_dom"/>
</dbReference>
<dbReference type="SUPFAM" id="SSF48726">
    <property type="entry name" value="Immunoglobulin"/>
    <property type="match status" value="2"/>
</dbReference>
<dbReference type="PANTHER" id="PTHR14340">
    <property type="entry name" value="MICROFIBRIL-ASSOCIATED GLYCOPROTEIN 3"/>
    <property type="match status" value="1"/>
</dbReference>
<dbReference type="SUPFAM" id="SSF49265">
    <property type="entry name" value="Fibronectin type III"/>
    <property type="match status" value="1"/>
</dbReference>
<evidence type="ECO:0000259" key="3">
    <source>
        <dbReference type="PROSITE" id="PS50835"/>
    </source>
</evidence>
<dbReference type="Pfam" id="PF07679">
    <property type="entry name" value="I-set"/>
    <property type="match status" value="1"/>
</dbReference>
<accession>E4XET8</accession>
<dbReference type="PROSITE" id="PS50835">
    <property type="entry name" value="IG_LIKE"/>
    <property type="match status" value="1"/>
</dbReference>
<dbReference type="SMART" id="SM00355">
    <property type="entry name" value="ZnF_C2H2"/>
    <property type="match status" value="3"/>
</dbReference>
<dbReference type="SMART" id="SM00409">
    <property type="entry name" value="IG"/>
    <property type="match status" value="2"/>
</dbReference>
<proteinExistence type="predicted"/>
<evidence type="ECO:0000256" key="1">
    <source>
        <dbReference type="ARBA" id="ARBA00022737"/>
    </source>
</evidence>
<dbReference type="CDD" id="cd00063">
    <property type="entry name" value="FN3"/>
    <property type="match status" value="2"/>
</dbReference>
<dbReference type="InterPro" id="IPR036116">
    <property type="entry name" value="FN3_sf"/>
</dbReference>
<dbReference type="PROSITE" id="PS50853">
    <property type="entry name" value="FN3"/>
    <property type="match status" value="2"/>
</dbReference>
<dbReference type="InterPro" id="IPR013098">
    <property type="entry name" value="Ig_I-set"/>
</dbReference>
<evidence type="ECO:0000259" key="4">
    <source>
        <dbReference type="PROSITE" id="PS50853"/>
    </source>
</evidence>
<feature type="domain" description="Fibronectin type-III" evidence="4">
    <location>
        <begin position="422"/>
        <end position="515"/>
    </location>
</feature>
<dbReference type="PRINTS" id="PR00014">
    <property type="entry name" value="FNTYPEIII"/>
</dbReference>
<dbReference type="PANTHER" id="PTHR14340:SF9">
    <property type="entry name" value="FIBRONECTIN TYPE-III DOMAIN-CONTAINING PROTEIN"/>
    <property type="match status" value="1"/>
</dbReference>
<keyword evidence="1" id="KW-0677">Repeat</keyword>
<dbReference type="InterPro" id="IPR013783">
    <property type="entry name" value="Ig-like_fold"/>
</dbReference>
<dbReference type="Gene3D" id="2.60.40.10">
    <property type="entry name" value="Immunoglobulins"/>
    <property type="match status" value="4"/>
</dbReference>
<dbReference type="InterPro" id="IPR036179">
    <property type="entry name" value="Ig-like_dom_sf"/>
</dbReference>
<protein>
    <submittedName>
        <fullName evidence="5">Uncharacterized protein</fullName>
    </submittedName>
</protein>
<sequence>MQDLKNADLTLKLLSAESRRIYHKSSLDRHKRRHTGERPYKCAKCSKSFASWDLWNYHTEKCQGGQLFKCDLKNEHGEQCDYQTPIKRHLLSHKQQKHEKMFTHCSICGYKTKCPDAMERHRFERHDLHQLQPCIFREMTDEMSTATESSSIIDDFSSQVSSSSVWSTSVDSSIIKPTSVISDMELDQAIDGSRPSSPEVDPYGEMGKVCAFRTAQISDNSIQLKWRQPISTNGEKIHSFNLQVQLQSASLPDNYNQLQEKERIWMDLLQINGCQYGATVTALECNIEYRFRICAVMENGRGPWNEIGPVRTGKFILNPRFLPPRNMLKGPIRVKAGRKFTIKIPFEANPGASIRWIRNDEGPDGPKAISSEFKIYSSSDSTSLYVSTPELEDTGRYSIQLLDGNYRDQVKLHLLVVNVPGPPVDPTVLQVVSNTVELQWKPPINDSNSAITGYVVEKRDGRSEDWFVVYDRVRQTGCSICSLVVGNNYYFRVKAINEVGVGVPVEIGPIEIPKPAALETHLNWVSQNWAEVIPPQERPQKPEFTTPLNTRTLVVGYRWFRNSIEVTNQPRFRASWGQGIIQLEINRSSLSDAGTYTCFATNAFGEAAVTADVFVRQPTIINPPD</sequence>
<gene>
    <name evidence="5" type="ORF">GSOID_T00008619001</name>
</gene>
<feature type="domain" description="Fibronectin type-III" evidence="4">
    <location>
        <begin position="208"/>
        <end position="315"/>
    </location>
</feature>
<dbReference type="Proteomes" id="UP000001307">
    <property type="component" value="Unassembled WGS sequence"/>
</dbReference>
<dbReference type="Pfam" id="PF00041">
    <property type="entry name" value="fn3"/>
    <property type="match status" value="2"/>
</dbReference>
<organism evidence="5">
    <name type="scientific">Oikopleura dioica</name>
    <name type="common">Tunicate</name>
    <dbReference type="NCBI Taxonomy" id="34765"/>
    <lineage>
        <taxon>Eukaryota</taxon>
        <taxon>Metazoa</taxon>
        <taxon>Chordata</taxon>
        <taxon>Tunicata</taxon>
        <taxon>Appendicularia</taxon>
        <taxon>Copelata</taxon>
        <taxon>Oikopleuridae</taxon>
        <taxon>Oikopleura</taxon>
    </lineage>
</organism>
<dbReference type="InterPro" id="IPR003599">
    <property type="entry name" value="Ig_sub"/>
</dbReference>